<evidence type="ECO:0000313" key="3">
    <source>
        <dbReference type="EMBL" id="SVA82323.1"/>
    </source>
</evidence>
<dbReference type="Gene3D" id="3.40.50.720">
    <property type="entry name" value="NAD(P)-binding Rossmann-like Domain"/>
    <property type="match status" value="1"/>
</dbReference>
<protein>
    <recommendedName>
        <fullName evidence="4">2,4-dienoyl-CoA reductase</fullName>
    </recommendedName>
</protein>
<organism evidence="3">
    <name type="scientific">marine metagenome</name>
    <dbReference type="NCBI Taxonomy" id="408172"/>
    <lineage>
        <taxon>unclassified sequences</taxon>
        <taxon>metagenomes</taxon>
        <taxon>ecological metagenomes</taxon>
    </lineage>
</organism>
<sequence length="210" mass="22691">MFQKDLFKGKRILVTGGGTGLGKAMSAKYLQLGADLYICGRRKSVLDECADEMMKGYGGNVKTISCDIKVPEAIEDMINEIWSDGPLTGLVNNAAGNFISRTEDLSPRAFNAISNIVFNGTFYTTNIIGKRWLKEKIKGSIISILTTWVYSSGPFTVPSAMSKSGLATMTKSLAAEWGNRGIRLNAIAPGPFPTKGAWDRLAPGNKGEEI</sequence>
<proteinExistence type="predicted"/>
<dbReference type="InterPro" id="IPR036291">
    <property type="entry name" value="NAD(P)-bd_dom_sf"/>
</dbReference>
<accession>A0A381Z0G5</accession>
<name>A0A381Z0G5_9ZZZZ</name>
<dbReference type="InterPro" id="IPR002347">
    <property type="entry name" value="SDR_fam"/>
</dbReference>
<dbReference type="PANTHER" id="PTHR43296:SF2">
    <property type="entry name" value="PEROXISOMAL 2,4-DIENOYL-COA REDUCTASE [(3E)-ENOYL-COA-PRODUCING]"/>
    <property type="match status" value="1"/>
</dbReference>
<dbReference type="SUPFAM" id="SSF51735">
    <property type="entry name" value="NAD(P)-binding Rossmann-fold domains"/>
    <property type="match status" value="1"/>
</dbReference>
<dbReference type="PANTHER" id="PTHR43296">
    <property type="entry name" value="PEROXISOMAL 2,4-DIENOYL-COA REDUCTASE"/>
    <property type="match status" value="1"/>
</dbReference>
<dbReference type="GO" id="GO:0009062">
    <property type="term" value="P:fatty acid catabolic process"/>
    <property type="evidence" value="ECO:0007669"/>
    <property type="project" value="InterPro"/>
</dbReference>
<dbReference type="EMBL" id="UINC01019444">
    <property type="protein sequence ID" value="SVA82323.1"/>
    <property type="molecule type" value="Genomic_DNA"/>
</dbReference>
<dbReference type="GO" id="GO:0008670">
    <property type="term" value="F:2,4-dienoyl-CoA reductase (NADPH) activity"/>
    <property type="evidence" value="ECO:0007669"/>
    <property type="project" value="InterPro"/>
</dbReference>
<reference evidence="3" key="1">
    <citation type="submission" date="2018-05" db="EMBL/GenBank/DDBJ databases">
        <authorList>
            <person name="Lanie J.A."/>
            <person name="Ng W.-L."/>
            <person name="Kazmierczak K.M."/>
            <person name="Andrzejewski T.M."/>
            <person name="Davidsen T.M."/>
            <person name="Wayne K.J."/>
            <person name="Tettelin H."/>
            <person name="Glass J.I."/>
            <person name="Rusch D."/>
            <person name="Podicherti R."/>
            <person name="Tsui H.-C.T."/>
            <person name="Winkler M.E."/>
        </authorList>
    </citation>
    <scope>NUCLEOTIDE SEQUENCE</scope>
</reference>
<dbReference type="AlphaFoldDB" id="A0A381Z0G5"/>
<gene>
    <name evidence="3" type="ORF">METZ01_LOCUS135177</name>
</gene>
<dbReference type="InterPro" id="IPR045017">
    <property type="entry name" value="DECR2-like"/>
</dbReference>
<evidence type="ECO:0000256" key="2">
    <source>
        <dbReference type="ARBA" id="ARBA00023002"/>
    </source>
</evidence>
<keyword evidence="1" id="KW-0521">NADP</keyword>
<dbReference type="Pfam" id="PF00106">
    <property type="entry name" value="adh_short"/>
    <property type="match status" value="1"/>
</dbReference>
<feature type="non-terminal residue" evidence="3">
    <location>
        <position position="210"/>
    </location>
</feature>
<evidence type="ECO:0008006" key="4">
    <source>
        <dbReference type="Google" id="ProtNLM"/>
    </source>
</evidence>
<keyword evidence="2" id="KW-0560">Oxidoreductase</keyword>
<dbReference type="GO" id="GO:0005777">
    <property type="term" value="C:peroxisome"/>
    <property type="evidence" value="ECO:0007669"/>
    <property type="project" value="TreeGrafter"/>
</dbReference>
<dbReference type="PRINTS" id="PR00081">
    <property type="entry name" value="GDHRDH"/>
</dbReference>
<evidence type="ECO:0000256" key="1">
    <source>
        <dbReference type="ARBA" id="ARBA00022857"/>
    </source>
</evidence>